<dbReference type="Gene3D" id="6.10.250.2560">
    <property type="match status" value="1"/>
</dbReference>
<evidence type="ECO:0000313" key="4">
    <source>
        <dbReference type="Proteomes" id="UP000789572"/>
    </source>
</evidence>
<feature type="region of interest" description="Disordered" evidence="1">
    <location>
        <begin position="292"/>
        <end position="322"/>
    </location>
</feature>
<dbReference type="Proteomes" id="UP000789572">
    <property type="component" value="Unassembled WGS sequence"/>
</dbReference>
<dbReference type="OrthoDB" id="10069473at2759"/>
<dbReference type="InterPro" id="IPR006569">
    <property type="entry name" value="CID_dom"/>
</dbReference>
<dbReference type="AlphaFoldDB" id="A0A9N9GX29"/>
<dbReference type="CDD" id="cd16981">
    <property type="entry name" value="CID_RPRD_like"/>
    <property type="match status" value="1"/>
</dbReference>
<dbReference type="PANTHER" id="PTHR12460">
    <property type="entry name" value="CYCLIN-DEPENDENT KINASE INHIBITOR-RELATED PROTEIN"/>
    <property type="match status" value="1"/>
</dbReference>
<protein>
    <submittedName>
        <fullName evidence="3">8785_t:CDS:1</fullName>
    </submittedName>
</protein>
<dbReference type="PROSITE" id="PS51391">
    <property type="entry name" value="CID"/>
    <property type="match status" value="1"/>
</dbReference>
<keyword evidence="4" id="KW-1185">Reference proteome</keyword>
<dbReference type="EMBL" id="CAJVPJ010003479">
    <property type="protein sequence ID" value="CAG8640558.1"/>
    <property type="molecule type" value="Genomic_DNA"/>
</dbReference>
<sequence>YTMSVYSEEVLISKLNKLADTQDSISLLSHWLIYHRRHVHKSVDIWNRELRKASAKRKLLFIYLCNDVCQNSRRKGPEFIEAFRNVVPEAIEHAFRRATSDMQTRIRRVINVWEERQVFERELIYEIKGRLSSQRQAQISDNAQSRYTNAYPSSAAVPENDKFHENVDIFYSDLSPNYTIMLRTAQMVSQLRENISSSETDLLKKWSDAVIEADKPESDVFLRQVDELFALLQSQRDSVTENISGRRELIGLLKGLTKDEEAILEQDEKSLIKWQENIEQLKEWQERLRGRTTVSQSITGNDENYETGISDDNRYDYEENRV</sequence>
<proteinExistence type="predicted"/>
<evidence type="ECO:0000313" key="3">
    <source>
        <dbReference type="EMBL" id="CAG8640558.1"/>
    </source>
</evidence>
<dbReference type="SUPFAM" id="SSF48464">
    <property type="entry name" value="ENTH/VHS domain"/>
    <property type="match status" value="1"/>
</dbReference>
<dbReference type="GO" id="GO:0000993">
    <property type="term" value="F:RNA polymerase II complex binding"/>
    <property type="evidence" value="ECO:0007669"/>
    <property type="project" value="TreeGrafter"/>
</dbReference>
<evidence type="ECO:0000256" key="1">
    <source>
        <dbReference type="SAM" id="MobiDB-lite"/>
    </source>
</evidence>
<gene>
    <name evidence="3" type="ORF">POCULU_LOCUS9394</name>
</gene>
<dbReference type="InterPro" id="IPR008942">
    <property type="entry name" value="ENTH_VHS"/>
</dbReference>
<dbReference type="SMART" id="SM00582">
    <property type="entry name" value="RPR"/>
    <property type="match status" value="1"/>
</dbReference>
<organism evidence="3 4">
    <name type="scientific">Paraglomus occultum</name>
    <dbReference type="NCBI Taxonomy" id="144539"/>
    <lineage>
        <taxon>Eukaryota</taxon>
        <taxon>Fungi</taxon>
        <taxon>Fungi incertae sedis</taxon>
        <taxon>Mucoromycota</taxon>
        <taxon>Glomeromycotina</taxon>
        <taxon>Glomeromycetes</taxon>
        <taxon>Paraglomerales</taxon>
        <taxon>Paraglomeraceae</taxon>
        <taxon>Paraglomus</taxon>
    </lineage>
</organism>
<accession>A0A9N9GX29</accession>
<evidence type="ECO:0000259" key="2">
    <source>
        <dbReference type="PROSITE" id="PS51391"/>
    </source>
</evidence>
<feature type="non-terminal residue" evidence="3">
    <location>
        <position position="1"/>
    </location>
</feature>
<feature type="compositionally biased region" description="Polar residues" evidence="1">
    <location>
        <begin position="292"/>
        <end position="302"/>
    </location>
</feature>
<comment type="caution">
    <text evidence="3">The sequence shown here is derived from an EMBL/GenBank/DDBJ whole genome shotgun (WGS) entry which is preliminary data.</text>
</comment>
<dbReference type="Gene3D" id="1.25.40.90">
    <property type="match status" value="1"/>
</dbReference>
<dbReference type="PANTHER" id="PTHR12460:SF0">
    <property type="entry name" value="CID DOMAIN-CONTAINING PROTEIN-RELATED"/>
    <property type="match status" value="1"/>
</dbReference>
<name>A0A9N9GX29_9GLOM</name>
<dbReference type="GO" id="GO:0031124">
    <property type="term" value="P:mRNA 3'-end processing"/>
    <property type="evidence" value="ECO:0007669"/>
    <property type="project" value="TreeGrafter"/>
</dbReference>
<feature type="domain" description="CID" evidence="2">
    <location>
        <begin position="3"/>
        <end position="135"/>
    </location>
</feature>
<dbReference type="Pfam" id="PF04818">
    <property type="entry name" value="CID"/>
    <property type="match status" value="1"/>
</dbReference>
<reference evidence="3" key="1">
    <citation type="submission" date="2021-06" db="EMBL/GenBank/DDBJ databases">
        <authorList>
            <person name="Kallberg Y."/>
            <person name="Tangrot J."/>
            <person name="Rosling A."/>
        </authorList>
    </citation>
    <scope>NUCLEOTIDE SEQUENCE</scope>
    <source>
        <strain evidence="3">IA702</strain>
    </source>
</reference>
<feature type="compositionally biased region" description="Basic and acidic residues" evidence="1">
    <location>
        <begin position="311"/>
        <end position="322"/>
    </location>
</feature>